<dbReference type="Proteomes" id="UP000625316">
    <property type="component" value="Unassembled WGS sequence"/>
</dbReference>
<dbReference type="InterPro" id="IPR003593">
    <property type="entry name" value="AAA+_ATPase"/>
</dbReference>
<dbReference type="GO" id="GO:0016887">
    <property type="term" value="F:ATP hydrolysis activity"/>
    <property type="evidence" value="ECO:0007669"/>
    <property type="project" value="InterPro"/>
</dbReference>
<comment type="similarity">
    <text evidence="1">Belongs to the ABC transporter superfamily.</text>
</comment>
<dbReference type="GO" id="GO:0005524">
    <property type="term" value="F:ATP binding"/>
    <property type="evidence" value="ECO:0007669"/>
    <property type="project" value="UniProtKB-KW"/>
</dbReference>
<dbReference type="PANTHER" id="PTHR42734:SF5">
    <property type="entry name" value="IRON TRANSPORT SYSTEM ATP-BINDING PROTEIN HI_0361-RELATED"/>
    <property type="match status" value="1"/>
</dbReference>
<dbReference type="AlphaFoldDB" id="A0A928Z4G7"/>
<organism evidence="6 7">
    <name type="scientific">Romeriopsis navalis LEGE 11480</name>
    <dbReference type="NCBI Taxonomy" id="2777977"/>
    <lineage>
        <taxon>Bacteria</taxon>
        <taxon>Bacillati</taxon>
        <taxon>Cyanobacteriota</taxon>
        <taxon>Cyanophyceae</taxon>
        <taxon>Leptolyngbyales</taxon>
        <taxon>Leptolyngbyaceae</taxon>
        <taxon>Romeriopsis</taxon>
        <taxon>Romeriopsis navalis</taxon>
    </lineage>
</organism>
<keyword evidence="4 6" id="KW-0067">ATP-binding</keyword>
<proteinExistence type="inferred from homology"/>
<gene>
    <name evidence="6" type="ORF">IQ266_18660</name>
</gene>
<evidence type="ECO:0000313" key="7">
    <source>
        <dbReference type="Proteomes" id="UP000625316"/>
    </source>
</evidence>
<evidence type="ECO:0000256" key="4">
    <source>
        <dbReference type="ARBA" id="ARBA00022840"/>
    </source>
</evidence>
<evidence type="ECO:0000259" key="5">
    <source>
        <dbReference type="PROSITE" id="PS50893"/>
    </source>
</evidence>
<sequence>MSQAHTNPQTGIQIKHLSVVYPNGKEALHDANVSLKSGAITALVGMNGAGKSTLFKTIMGFLRAKTGQITIASMPLSYARKKQLVAYMPQAEDVDWNFPVSVWDVVMMGRYGYMNWLRIPRSRDRHIVRESIERVGLWELRDRQIGELSGGQKKRVFLARALAQQATILLLDEPFAGVDVTTERSMIELLVGLQQQGHTILISTHDLASIQGFCDQVILINRTILDYGETADVFTPENLSRAFGGNIADLSVSKAWLMQKEAS</sequence>
<dbReference type="PROSITE" id="PS50893">
    <property type="entry name" value="ABC_TRANSPORTER_2"/>
    <property type="match status" value="1"/>
</dbReference>
<dbReference type="FunFam" id="3.40.50.300:FF:000134">
    <property type="entry name" value="Iron-enterobactin ABC transporter ATP-binding protein"/>
    <property type="match status" value="1"/>
</dbReference>
<evidence type="ECO:0000256" key="3">
    <source>
        <dbReference type="ARBA" id="ARBA00022741"/>
    </source>
</evidence>
<protein>
    <submittedName>
        <fullName evidence="6">Metal ABC transporter ATP-binding protein</fullName>
    </submittedName>
</protein>
<dbReference type="SUPFAM" id="SSF52540">
    <property type="entry name" value="P-loop containing nucleoside triphosphate hydrolases"/>
    <property type="match status" value="1"/>
</dbReference>
<dbReference type="Gene3D" id="3.40.50.300">
    <property type="entry name" value="P-loop containing nucleotide triphosphate hydrolases"/>
    <property type="match status" value="1"/>
</dbReference>
<dbReference type="EMBL" id="JADEXQ010000075">
    <property type="protein sequence ID" value="MBE9031759.1"/>
    <property type="molecule type" value="Genomic_DNA"/>
</dbReference>
<keyword evidence="2" id="KW-0813">Transport</keyword>
<dbReference type="InterPro" id="IPR050153">
    <property type="entry name" value="Metal_Ion_Import_ABC"/>
</dbReference>
<dbReference type="InterPro" id="IPR003439">
    <property type="entry name" value="ABC_transporter-like_ATP-bd"/>
</dbReference>
<dbReference type="InterPro" id="IPR017871">
    <property type="entry name" value="ABC_transporter-like_CS"/>
</dbReference>
<name>A0A928Z4G7_9CYAN</name>
<evidence type="ECO:0000256" key="1">
    <source>
        <dbReference type="ARBA" id="ARBA00005417"/>
    </source>
</evidence>
<feature type="domain" description="ABC transporter" evidence="5">
    <location>
        <begin position="12"/>
        <end position="247"/>
    </location>
</feature>
<keyword evidence="3" id="KW-0547">Nucleotide-binding</keyword>
<dbReference type="InterPro" id="IPR027417">
    <property type="entry name" value="P-loop_NTPase"/>
</dbReference>
<dbReference type="Pfam" id="PF00005">
    <property type="entry name" value="ABC_tran"/>
    <property type="match status" value="1"/>
</dbReference>
<comment type="caution">
    <text evidence="6">The sequence shown here is derived from an EMBL/GenBank/DDBJ whole genome shotgun (WGS) entry which is preliminary data.</text>
</comment>
<evidence type="ECO:0000256" key="2">
    <source>
        <dbReference type="ARBA" id="ARBA00022448"/>
    </source>
</evidence>
<dbReference type="PROSITE" id="PS00211">
    <property type="entry name" value="ABC_TRANSPORTER_1"/>
    <property type="match status" value="1"/>
</dbReference>
<dbReference type="CDD" id="cd03235">
    <property type="entry name" value="ABC_Metallic_Cations"/>
    <property type="match status" value="1"/>
</dbReference>
<evidence type="ECO:0000313" key="6">
    <source>
        <dbReference type="EMBL" id="MBE9031759.1"/>
    </source>
</evidence>
<dbReference type="PANTHER" id="PTHR42734">
    <property type="entry name" value="METAL TRANSPORT SYSTEM ATP-BINDING PROTEIN TM_0124-RELATED"/>
    <property type="match status" value="1"/>
</dbReference>
<accession>A0A928Z4G7</accession>
<dbReference type="SMART" id="SM00382">
    <property type="entry name" value="AAA"/>
    <property type="match status" value="1"/>
</dbReference>
<keyword evidence="7" id="KW-1185">Reference proteome</keyword>
<reference evidence="6" key="1">
    <citation type="submission" date="2020-10" db="EMBL/GenBank/DDBJ databases">
        <authorList>
            <person name="Castelo-Branco R."/>
            <person name="Eusebio N."/>
            <person name="Adriana R."/>
            <person name="Vieira A."/>
            <person name="Brugerolle De Fraissinette N."/>
            <person name="Rezende De Castro R."/>
            <person name="Schneider M.P."/>
            <person name="Vasconcelos V."/>
            <person name="Leao P.N."/>
        </authorList>
    </citation>
    <scope>NUCLEOTIDE SEQUENCE</scope>
    <source>
        <strain evidence="6">LEGE 11480</strain>
    </source>
</reference>